<feature type="signal peptide" evidence="1">
    <location>
        <begin position="1"/>
        <end position="21"/>
    </location>
</feature>
<evidence type="ECO:0000256" key="1">
    <source>
        <dbReference type="SAM" id="SignalP"/>
    </source>
</evidence>
<reference evidence="3 4" key="1">
    <citation type="submission" date="2016-10" db="EMBL/GenBank/DDBJ databases">
        <authorList>
            <person name="Varghese N."/>
            <person name="Submissions S."/>
        </authorList>
    </citation>
    <scope>NUCLEOTIDE SEQUENCE [LARGE SCALE GENOMIC DNA]</scope>
    <source>
        <strain evidence="3 4">DSM 16525</strain>
    </source>
</reference>
<evidence type="ECO:0000313" key="5">
    <source>
        <dbReference type="Proteomes" id="UP000321514"/>
    </source>
</evidence>
<dbReference type="EMBL" id="BJXR01000031">
    <property type="protein sequence ID" value="GEN09050.1"/>
    <property type="molecule type" value="Genomic_DNA"/>
</dbReference>
<feature type="chain" id="PRO_5022718990" description="Outer membrane protein beta-barrel domain-containing protein" evidence="1">
    <location>
        <begin position="22"/>
        <end position="203"/>
    </location>
</feature>
<dbReference type="Proteomes" id="UP000183760">
    <property type="component" value="Unassembled WGS sequence"/>
</dbReference>
<evidence type="ECO:0000313" key="3">
    <source>
        <dbReference type="EMBL" id="SEU14804.1"/>
    </source>
</evidence>
<comment type="caution">
    <text evidence="2">The sequence shown here is derived from an EMBL/GenBank/DDBJ whole genome shotgun (WGS) entry which is preliminary data.</text>
</comment>
<dbReference type="Proteomes" id="UP000321514">
    <property type="component" value="Unassembled WGS sequence"/>
</dbReference>
<evidence type="ECO:0008006" key="6">
    <source>
        <dbReference type="Google" id="ProtNLM"/>
    </source>
</evidence>
<accession>A0A511T4G2</accession>
<dbReference type="RefSeq" id="WP_046714540.1">
    <property type="nucleotide sequence ID" value="NZ_BJXR01000031.1"/>
</dbReference>
<dbReference type="STRING" id="1334629.MFUL124B02_26750"/>
<dbReference type="OrthoDB" id="5509792at2"/>
<protein>
    <recommendedName>
        <fullName evidence="6">Outer membrane protein beta-barrel domain-containing protein</fullName>
    </recommendedName>
</protein>
<gene>
    <name evidence="2" type="ORF">MFU01_40870</name>
    <name evidence="3" type="ORF">SAMN05443572_105307</name>
</gene>
<proteinExistence type="predicted"/>
<name>A0A511T4G2_MYXFU</name>
<keyword evidence="1" id="KW-0732">Signal</keyword>
<organism evidence="2 5">
    <name type="scientific">Myxococcus fulvus</name>
    <dbReference type="NCBI Taxonomy" id="33"/>
    <lineage>
        <taxon>Bacteria</taxon>
        <taxon>Pseudomonadati</taxon>
        <taxon>Myxococcota</taxon>
        <taxon>Myxococcia</taxon>
        <taxon>Myxococcales</taxon>
        <taxon>Cystobacterineae</taxon>
        <taxon>Myxococcaceae</taxon>
        <taxon>Myxococcus</taxon>
    </lineage>
</organism>
<keyword evidence="4" id="KW-1185">Reference proteome</keyword>
<evidence type="ECO:0000313" key="4">
    <source>
        <dbReference type="Proteomes" id="UP000183760"/>
    </source>
</evidence>
<dbReference type="AlphaFoldDB" id="A0A511T4G2"/>
<evidence type="ECO:0000313" key="2">
    <source>
        <dbReference type="EMBL" id="GEN09050.1"/>
    </source>
</evidence>
<reference evidence="2 5" key="2">
    <citation type="submission" date="2019-07" db="EMBL/GenBank/DDBJ databases">
        <title>Whole genome shotgun sequence of Myxococcus fulvus NBRC 100333.</title>
        <authorList>
            <person name="Hosoyama A."/>
            <person name="Uohara A."/>
            <person name="Ohji S."/>
            <person name="Ichikawa N."/>
        </authorList>
    </citation>
    <scope>NUCLEOTIDE SEQUENCE [LARGE SCALE GENOMIC DNA]</scope>
    <source>
        <strain evidence="2 5">NBRC 100333</strain>
    </source>
</reference>
<dbReference type="EMBL" id="FOIB01000005">
    <property type="protein sequence ID" value="SEU14804.1"/>
    <property type="molecule type" value="Genomic_DNA"/>
</dbReference>
<sequence length="203" mass="22326">MHRKLLFLLVFTLGLVSTAQAQTTTSAPRRVHTSPTPFWLPRGVVLGTSYNDALLTPRLKVQWELTFFQDRKDAFVFLVEGGLGWGARMPTPKAGKPETNLGAYYEHTAQVGFGYRNQLPNAAHWGFQVTGGPVFYGAKFDGGPLPDKNVAGIVEGRIQIGYQFDKVAAGVAVGYGEPFGLKRRYLGRGFVGGPMVGLFMDWR</sequence>